<sequence>MLIHVRFFVYEDSGRHTAHHLQADTNVNSLAGFNYGVPLILAEQTQETKPRSYVIADLPFRKDRSDLRTDTVPVYDIYLAHEEQWKEFKPAYSQLTDPWYGPSL</sequence>
<dbReference type="Proteomes" id="UP001597116">
    <property type="component" value="Unassembled WGS sequence"/>
</dbReference>
<accession>A0ABW3Q0Q1</accession>
<keyword evidence="2" id="KW-1185">Reference proteome</keyword>
<dbReference type="RefSeq" id="WP_379883999.1">
    <property type="nucleotide sequence ID" value="NZ_JBHTLP010000003.1"/>
</dbReference>
<protein>
    <submittedName>
        <fullName evidence="1">Uncharacterized protein</fullName>
    </submittedName>
</protein>
<organism evidence="1 2">
    <name type="scientific">Larkinella insperata</name>
    <dbReference type="NCBI Taxonomy" id="332158"/>
    <lineage>
        <taxon>Bacteria</taxon>
        <taxon>Pseudomonadati</taxon>
        <taxon>Bacteroidota</taxon>
        <taxon>Cytophagia</taxon>
        <taxon>Cytophagales</taxon>
        <taxon>Spirosomataceae</taxon>
        <taxon>Larkinella</taxon>
    </lineage>
</organism>
<evidence type="ECO:0000313" key="2">
    <source>
        <dbReference type="Proteomes" id="UP001597116"/>
    </source>
</evidence>
<dbReference type="EMBL" id="JBHTLP010000003">
    <property type="protein sequence ID" value="MFD1140888.1"/>
    <property type="molecule type" value="Genomic_DNA"/>
</dbReference>
<gene>
    <name evidence="1" type="ORF">ACFQ4C_07205</name>
</gene>
<proteinExistence type="predicted"/>
<evidence type="ECO:0000313" key="1">
    <source>
        <dbReference type="EMBL" id="MFD1140888.1"/>
    </source>
</evidence>
<comment type="caution">
    <text evidence="1">The sequence shown here is derived from an EMBL/GenBank/DDBJ whole genome shotgun (WGS) entry which is preliminary data.</text>
</comment>
<name>A0ABW3Q0Q1_9BACT</name>
<reference evidence="2" key="1">
    <citation type="journal article" date="2019" name="Int. J. Syst. Evol. Microbiol.">
        <title>The Global Catalogue of Microorganisms (GCM) 10K type strain sequencing project: providing services to taxonomists for standard genome sequencing and annotation.</title>
        <authorList>
            <consortium name="The Broad Institute Genomics Platform"/>
            <consortium name="The Broad Institute Genome Sequencing Center for Infectious Disease"/>
            <person name="Wu L."/>
            <person name="Ma J."/>
        </authorList>
    </citation>
    <scope>NUCLEOTIDE SEQUENCE [LARGE SCALE GENOMIC DNA]</scope>
    <source>
        <strain evidence="2">CCUG 55608</strain>
    </source>
</reference>